<dbReference type="SUPFAM" id="SSF53474">
    <property type="entry name" value="alpha/beta-Hydrolases"/>
    <property type="match status" value="1"/>
</dbReference>
<accession>A0AAW9RVB9</accession>
<dbReference type="InterPro" id="IPR029058">
    <property type="entry name" value="AB_hydrolase_fold"/>
</dbReference>
<dbReference type="GO" id="GO:0016787">
    <property type="term" value="F:hydrolase activity"/>
    <property type="evidence" value="ECO:0007669"/>
    <property type="project" value="UniProtKB-KW"/>
</dbReference>
<dbReference type="InterPro" id="IPR000073">
    <property type="entry name" value="AB_hydrolase_1"/>
</dbReference>
<dbReference type="PANTHER" id="PTHR43194:SF2">
    <property type="entry name" value="PEROXISOMAL MEMBRANE PROTEIN LPX1"/>
    <property type="match status" value="1"/>
</dbReference>
<evidence type="ECO:0000313" key="3">
    <source>
        <dbReference type="Proteomes" id="UP001378188"/>
    </source>
</evidence>
<dbReference type="PANTHER" id="PTHR43194">
    <property type="entry name" value="HYDROLASE ALPHA/BETA FOLD FAMILY"/>
    <property type="match status" value="1"/>
</dbReference>
<keyword evidence="2" id="KW-0378">Hydrolase</keyword>
<comment type="caution">
    <text evidence="2">The sequence shown here is derived from an EMBL/GenBank/DDBJ whole genome shotgun (WGS) entry which is preliminary data.</text>
</comment>
<proteinExistence type="predicted"/>
<protein>
    <submittedName>
        <fullName evidence="2">Alpha/beta hydrolase</fullName>
    </submittedName>
</protein>
<dbReference type="Gene3D" id="3.40.50.1820">
    <property type="entry name" value="alpha/beta hydrolase"/>
    <property type="match status" value="1"/>
</dbReference>
<feature type="domain" description="AB hydrolase-1" evidence="1">
    <location>
        <begin position="47"/>
        <end position="292"/>
    </location>
</feature>
<dbReference type="EMBL" id="JAZHOF010000008">
    <property type="protein sequence ID" value="MEJ8573661.1"/>
    <property type="molecule type" value="Genomic_DNA"/>
</dbReference>
<name>A0AAW9RVB9_9HYPH</name>
<gene>
    <name evidence="2" type="ORF">V3328_19375</name>
</gene>
<dbReference type="AlphaFoldDB" id="A0AAW9RVB9"/>
<reference evidence="2 3" key="1">
    <citation type="submission" date="2024-02" db="EMBL/GenBank/DDBJ databases">
        <title>Genome analysis and characterization of Microbaculum marinisediminis sp. nov., isolated from marine sediment.</title>
        <authorList>
            <person name="Du Z.-J."/>
            <person name="Ye Y.-Q."/>
            <person name="Zhang Z.-R."/>
            <person name="Yuan S.-M."/>
            <person name="Zhang X.-Y."/>
        </authorList>
    </citation>
    <scope>NUCLEOTIDE SEQUENCE [LARGE SCALE GENOMIC DNA]</scope>
    <source>
        <strain evidence="2 3">SDUM1044001</strain>
    </source>
</reference>
<dbReference type="Proteomes" id="UP001378188">
    <property type="component" value="Unassembled WGS sequence"/>
</dbReference>
<sequence length="307" mass="33771">MTDAAPAGIRQDEAGAPAEWRDVLVTAQDGLRIHVRDYPGESRHLPVVCLPGLTRNGRDFHELARFLSTHKDRPRRVLAVDFRGRGGSGYDPNWKNYTPSTELADVLDVLTACRVDAACFVGTSRGGLVTMLMAAARPSALRAAILNDIGPEIEGRGLLRIKNLLSATRDPGSWEQATDTLRRAYEQQFPAVDDAGWASYTRKTFADRDGRPVRDFDPKLMKTLENVDFNQPLQTIWPQFDGLAKVPLMVVRGEHSDILSEKTLAGMTARRTNTEVVIAEGSGHAPMLTEPDILGRIAAFIAAAEDR</sequence>
<keyword evidence="3" id="KW-1185">Reference proteome</keyword>
<organism evidence="2 3">
    <name type="scientific">Microbaculum marinum</name>
    <dbReference type="NCBI Taxonomy" id="1764581"/>
    <lineage>
        <taxon>Bacteria</taxon>
        <taxon>Pseudomonadati</taxon>
        <taxon>Pseudomonadota</taxon>
        <taxon>Alphaproteobacteria</taxon>
        <taxon>Hyphomicrobiales</taxon>
        <taxon>Tepidamorphaceae</taxon>
        <taxon>Microbaculum</taxon>
    </lineage>
</organism>
<evidence type="ECO:0000259" key="1">
    <source>
        <dbReference type="Pfam" id="PF12697"/>
    </source>
</evidence>
<dbReference type="RefSeq" id="WP_340331361.1">
    <property type="nucleotide sequence ID" value="NZ_JAZHOF010000008.1"/>
</dbReference>
<evidence type="ECO:0000313" key="2">
    <source>
        <dbReference type="EMBL" id="MEJ8573661.1"/>
    </source>
</evidence>
<dbReference type="InterPro" id="IPR050228">
    <property type="entry name" value="Carboxylesterase_BioH"/>
</dbReference>
<dbReference type="Pfam" id="PF12697">
    <property type="entry name" value="Abhydrolase_6"/>
    <property type="match status" value="1"/>
</dbReference>